<proteinExistence type="predicted"/>
<comment type="caution">
    <text evidence="2">The sequence shown here is derived from an EMBL/GenBank/DDBJ whole genome shotgun (WGS) entry which is preliminary data.</text>
</comment>
<name>A0ABR1EUP1_NECAM</name>
<evidence type="ECO:0000256" key="1">
    <source>
        <dbReference type="SAM" id="MobiDB-lite"/>
    </source>
</evidence>
<gene>
    <name evidence="2" type="primary">Necator_chrX.g26075</name>
    <name evidence="2" type="ORF">RB195_025909</name>
</gene>
<feature type="region of interest" description="Disordered" evidence="1">
    <location>
        <begin position="1"/>
        <end position="36"/>
    </location>
</feature>
<dbReference type="EMBL" id="JAVFWL010000006">
    <property type="protein sequence ID" value="KAK6766300.1"/>
    <property type="molecule type" value="Genomic_DNA"/>
</dbReference>
<feature type="compositionally biased region" description="Polar residues" evidence="1">
    <location>
        <begin position="1"/>
        <end position="19"/>
    </location>
</feature>
<evidence type="ECO:0000313" key="3">
    <source>
        <dbReference type="Proteomes" id="UP001303046"/>
    </source>
</evidence>
<evidence type="ECO:0000313" key="2">
    <source>
        <dbReference type="EMBL" id="KAK6766300.1"/>
    </source>
</evidence>
<dbReference type="Proteomes" id="UP001303046">
    <property type="component" value="Unassembled WGS sequence"/>
</dbReference>
<sequence length="71" mass="7429">MDGSCQSARGTPISTQLSGSLERAGEPRRPADSPWQVVEGEVSLVEEAEAAVDGNMGRGPLTRRSADFTGP</sequence>
<feature type="region of interest" description="Disordered" evidence="1">
    <location>
        <begin position="48"/>
        <end position="71"/>
    </location>
</feature>
<keyword evidence="3" id="KW-1185">Reference proteome</keyword>
<protein>
    <submittedName>
        <fullName evidence="2">Uncharacterized protein</fullName>
    </submittedName>
</protein>
<organism evidence="2 3">
    <name type="scientific">Necator americanus</name>
    <name type="common">Human hookworm</name>
    <dbReference type="NCBI Taxonomy" id="51031"/>
    <lineage>
        <taxon>Eukaryota</taxon>
        <taxon>Metazoa</taxon>
        <taxon>Ecdysozoa</taxon>
        <taxon>Nematoda</taxon>
        <taxon>Chromadorea</taxon>
        <taxon>Rhabditida</taxon>
        <taxon>Rhabditina</taxon>
        <taxon>Rhabditomorpha</taxon>
        <taxon>Strongyloidea</taxon>
        <taxon>Ancylostomatidae</taxon>
        <taxon>Bunostominae</taxon>
        <taxon>Necator</taxon>
    </lineage>
</organism>
<reference evidence="2 3" key="1">
    <citation type="submission" date="2023-08" db="EMBL/GenBank/DDBJ databases">
        <title>A Necator americanus chromosomal reference genome.</title>
        <authorList>
            <person name="Ilik V."/>
            <person name="Petrzelkova K.J."/>
            <person name="Pardy F."/>
            <person name="Fuh T."/>
            <person name="Niatou-Singa F.S."/>
            <person name="Gouil Q."/>
            <person name="Baker L."/>
            <person name="Ritchie M.E."/>
            <person name="Jex A.R."/>
            <person name="Gazzola D."/>
            <person name="Li H."/>
            <person name="Toshio Fujiwara R."/>
            <person name="Zhan B."/>
            <person name="Aroian R.V."/>
            <person name="Pafco B."/>
            <person name="Schwarz E.M."/>
        </authorList>
    </citation>
    <scope>NUCLEOTIDE SEQUENCE [LARGE SCALE GENOMIC DNA]</scope>
    <source>
        <strain evidence="2 3">Aroian</strain>
        <tissue evidence="2">Whole animal</tissue>
    </source>
</reference>
<accession>A0ABR1EUP1</accession>